<reference evidence="1" key="2">
    <citation type="journal article" date="2022" name="New Phytol.">
        <title>Evolutionary transition to the ectomycorrhizal habit in the genomes of a hyperdiverse lineage of mushroom-forming fungi.</title>
        <authorList>
            <person name="Looney B."/>
            <person name="Miyauchi S."/>
            <person name="Morin E."/>
            <person name="Drula E."/>
            <person name="Courty P.E."/>
            <person name="Kohler A."/>
            <person name="Kuo A."/>
            <person name="LaButti K."/>
            <person name="Pangilinan J."/>
            <person name="Lipzen A."/>
            <person name="Riley R."/>
            <person name="Andreopoulos W."/>
            <person name="He G."/>
            <person name="Johnson J."/>
            <person name="Nolan M."/>
            <person name="Tritt A."/>
            <person name="Barry K.W."/>
            <person name="Grigoriev I.V."/>
            <person name="Nagy L.G."/>
            <person name="Hibbett D."/>
            <person name="Henrissat B."/>
            <person name="Matheny P.B."/>
            <person name="Labbe J."/>
            <person name="Martin F.M."/>
        </authorList>
    </citation>
    <scope>NUCLEOTIDE SEQUENCE</scope>
    <source>
        <strain evidence="1">HHB10654</strain>
    </source>
</reference>
<accession>A0ACB8T5M6</accession>
<gene>
    <name evidence="1" type="ORF">BV25DRAFT_366841</name>
</gene>
<protein>
    <submittedName>
        <fullName evidence="1">Uncharacterized protein</fullName>
    </submittedName>
</protein>
<dbReference type="Proteomes" id="UP000814140">
    <property type="component" value="Unassembled WGS sequence"/>
</dbReference>
<organism evidence="1 2">
    <name type="scientific">Artomyces pyxidatus</name>
    <dbReference type="NCBI Taxonomy" id="48021"/>
    <lineage>
        <taxon>Eukaryota</taxon>
        <taxon>Fungi</taxon>
        <taxon>Dikarya</taxon>
        <taxon>Basidiomycota</taxon>
        <taxon>Agaricomycotina</taxon>
        <taxon>Agaricomycetes</taxon>
        <taxon>Russulales</taxon>
        <taxon>Auriscalpiaceae</taxon>
        <taxon>Artomyces</taxon>
    </lineage>
</organism>
<sequence length="224" mass="25819">MLEIGQMVSVETHEVLYTVYELKAPAFEDCYEQYIEEMCVHDHEEMMPPERPPRRAFSMLMYPEGVLGEKGIRKGLAEPRLRMTLPVHETSTILVLIVDHVPEMDLSSFLQKEHTLEWFPPHYMMDPGQVVFSADRMNLVSSLFTQICDAVAICHDTEHYHGEVTPKNLLVHNERRLDGERNATGGVSVKLKGFYAFARTFSNKETRFPHEADIWSLGILLVRL</sequence>
<comment type="caution">
    <text evidence="1">The sequence shown here is derived from an EMBL/GenBank/DDBJ whole genome shotgun (WGS) entry which is preliminary data.</text>
</comment>
<proteinExistence type="predicted"/>
<keyword evidence="2" id="KW-1185">Reference proteome</keyword>
<reference evidence="1" key="1">
    <citation type="submission" date="2021-03" db="EMBL/GenBank/DDBJ databases">
        <authorList>
            <consortium name="DOE Joint Genome Institute"/>
            <person name="Ahrendt S."/>
            <person name="Looney B.P."/>
            <person name="Miyauchi S."/>
            <person name="Morin E."/>
            <person name="Drula E."/>
            <person name="Courty P.E."/>
            <person name="Chicoki N."/>
            <person name="Fauchery L."/>
            <person name="Kohler A."/>
            <person name="Kuo A."/>
            <person name="Labutti K."/>
            <person name="Pangilinan J."/>
            <person name="Lipzen A."/>
            <person name="Riley R."/>
            <person name="Andreopoulos W."/>
            <person name="He G."/>
            <person name="Johnson J."/>
            <person name="Barry K.W."/>
            <person name="Grigoriev I.V."/>
            <person name="Nagy L."/>
            <person name="Hibbett D."/>
            <person name="Henrissat B."/>
            <person name="Matheny P.B."/>
            <person name="Labbe J."/>
            <person name="Martin F."/>
        </authorList>
    </citation>
    <scope>NUCLEOTIDE SEQUENCE</scope>
    <source>
        <strain evidence="1">HHB10654</strain>
    </source>
</reference>
<name>A0ACB8T5M6_9AGAM</name>
<evidence type="ECO:0000313" key="2">
    <source>
        <dbReference type="Proteomes" id="UP000814140"/>
    </source>
</evidence>
<evidence type="ECO:0000313" key="1">
    <source>
        <dbReference type="EMBL" id="KAI0063843.1"/>
    </source>
</evidence>
<dbReference type="EMBL" id="MU277201">
    <property type="protein sequence ID" value="KAI0063843.1"/>
    <property type="molecule type" value="Genomic_DNA"/>
</dbReference>